<dbReference type="OMA" id="CKRSWAL"/>
<feature type="compositionally biased region" description="Polar residues" evidence="1">
    <location>
        <begin position="217"/>
        <end position="227"/>
    </location>
</feature>
<dbReference type="VEuPathDB" id="VectorBase:LOC119164452"/>
<gene>
    <name evidence="4" type="ORF">HPB51_020736</name>
</gene>
<dbReference type="GO" id="GO:0008061">
    <property type="term" value="F:chitin binding"/>
    <property type="evidence" value="ECO:0007669"/>
    <property type="project" value="TreeGrafter"/>
</dbReference>
<evidence type="ECO:0000256" key="1">
    <source>
        <dbReference type="SAM" id="MobiDB-lite"/>
    </source>
</evidence>
<keyword evidence="2" id="KW-0812">Transmembrane</keyword>
<dbReference type="GO" id="GO:0006032">
    <property type="term" value="P:chitin catabolic process"/>
    <property type="evidence" value="ECO:0007669"/>
    <property type="project" value="TreeGrafter"/>
</dbReference>
<name>A0A9J6ECB2_RHIMP</name>
<organism evidence="4 5">
    <name type="scientific">Rhipicephalus microplus</name>
    <name type="common">Cattle tick</name>
    <name type="synonym">Boophilus microplus</name>
    <dbReference type="NCBI Taxonomy" id="6941"/>
    <lineage>
        <taxon>Eukaryota</taxon>
        <taxon>Metazoa</taxon>
        <taxon>Ecdysozoa</taxon>
        <taxon>Arthropoda</taxon>
        <taxon>Chelicerata</taxon>
        <taxon>Arachnida</taxon>
        <taxon>Acari</taxon>
        <taxon>Parasitiformes</taxon>
        <taxon>Ixodida</taxon>
        <taxon>Ixodoidea</taxon>
        <taxon>Ixodidae</taxon>
        <taxon>Rhipicephalinae</taxon>
        <taxon>Rhipicephalus</taxon>
        <taxon>Boophilus</taxon>
    </lineage>
</organism>
<keyword evidence="2" id="KW-0472">Membrane</keyword>
<dbReference type="AlphaFoldDB" id="A0A9J6ECB2"/>
<dbReference type="GO" id="GO:0005576">
    <property type="term" value="C:extracellular region"/>
    <property type="evidence" value="ECO:0007669"/>
    <property type="project" value="TreeGrafter"/>
</dbReference>
<feature type="compositionally biased region" description="Basic and acidic residues" evidence="1">
    <location>
        <begin position="1"/>
        <end position="24"/>
    </location>
</feature>
<evidence type="ECO:0000313" key="4">
    <source>
        <dbReference type="EMBL" id="KAH8031741.1"/>
    </source>
</evidence>
<dbReference type="GO" id="GO:0005975">
    <property type="term" value="P:carbohydrate metabolic process"/>
    <property type="evidence" value="ECO:0007669"/>
    <property type="project" value="InterPro"/>
</dbReference>
<dbReference type="GO" id="GO:0004568">
    <property type="term" value="F:chitinase activity"/>
    <property type="evidence" value="ECO:0007669"/>
    <property type="project" value="TreeGrafter"/>
</dbReference>
<keyword evidence="5" id="KW-1185">Reference proteome</keyword>
<dbReference type="InterPro" id="IPR050314">
    <property type="entry name" value="Glycosyl_Hydrlase_18"/>
</dbReference>
<feature type="region of interest" description="Disordered" evidence="1">
    <location>
        <begin position="1"/>
        <end position="72"/>
    </location>
</feature>
<dbReference type="PANTHER" id="PTHR11177">
    <property type="entry name" value="CHITINASE"/>
    <property type="match status" value="1"/>
</dbReference>
<reference evidence="4" key="2">
    <citation type="submission" date="2021-09" db="EMBL/GenBank/DDBJ databases">
        <authorList>
            <person name="Jia N."/>
            <person name="Wang J."/>
            <person name="Shi W."/>
            <person name="Du L."/>
            <person name="Sun Y."/>
            <person name="Zhan W."/>
            <person name="Jiang J."/>
            <person name="Wang Q."/>
            <person name="Zhang B."/>
            <person name="Ji P."/>
            <person name="Sakyi L.B."/>
            <person name="Cui X."/>
            <person name="Yuan T."/>
            <person name="Jiang B."/>
            <person name="Yang W."/>
            <person name="Lam T.T.-Y."/>
            <person name="Chang Q."/>
            <person name="Ding S."/>
            <person name="Wang X."/>
            <person name="Zhu J."/>
            <person name="Ruan X."/>
            <person name="Zhao L."/>
            <person name="Wei J."/>
            <person name="Que T."/>
            <person name="Du C."/>
            <person name="Cheng J."/>
            <person name="Dai P."/>
            <person name="Han X."/>
            <person name="Huang E."/>
            <person name="Gao Y."/>
            <person name="Liu J."/>
            <person name="Shao H."/>
            <person name="Ye R."/>
            <person name="Li L."/>
            <person name="Wei W."/>
            <person name="Wang X."/>
            <person name="Wang C."/>
            <person name="Huo Q."/>
            <person name="Li W."/>
            <person name="Guo W."/>
            <person name="Chen H."/>
            <person name="Chen S."/>
            <person name="Zhou L."/>
            <person name="Zhou L."/>
            <person name="Ni X."/>
            <person name="Tian J."/>
            <person name="Zhou Y."/>
            <person name="Sheng Y."/>
            <person name="Liu T."/>
            <person name="Pan Y."/>
            <person name="Xia L."/>
            <person name="Li J."/>
            <person name="Zhao F."/>
            <person name="Cao W."/>
        </authorList>
    </citation>
    <scope>NUCLEOTIDE SEQUENCE</scope>
    <source>
        <strain evidence="4">Rmic-2018</strain>
        <tissue evidence="4">Larvae</tissue>
    </source>
</reference>
<reference evidence="4" key="1">
    <citation type="journal article" date="2020" name="Cell">
        <title>Large-Scale Comparative Analyses of Tick Genomes Elucidate Their Genetic Diversity and Vector Capacities.</title>
        <authorList>
            <consortium name="Tick Genome and Microbiome Consortium (TIGMIC)"/>
            <person name="Jia N."/>
            <person name="Wang J."/>
            <person name="Shi W."/>
            <person name="Du L."/>
            <person name="Sun Y."/>
            <person name="Zhan W."/>
            <person name="Jiang J.F."/>
            <person name="Wang Q."/>
            <person name="Zhang B."/>
            <person name="Ji P."/>
            <person name="Bell-Sakyi L."/>
            <person name="Cui X.M."/>
            <person name="Yuan T.T."/>
            <person name="Jiang B.G."/>
            <person name="Yang W.F."/>
            <person name="Lam T.T."/>
            <person name="Chang Q.C."/>
            <person name="Ding S.J."/>
            <person name="Wang X.J."/>
            <person name="Zhu J.G."/>
            <person name="Ruan X.D."/>
            <person name="Zhao L."/>
            <person name="Wei J.T."/>
            <person name="Ye R.Z."/>
            <person name="Que T.C."/>
            <person name="Du C.H."/>
            <person name="Zhou Y.H."/>
            <person name="Cheng J.X."/>
            <person name="Dai P.F."/>
            <person name="Guo W.B."/>
            <person name="Han X.H."/>
            <person name="Huang E.J."/>
            <person name="Li L.F."/>
            <person name="Wei W."/>
            <person name="Gao Y.C."/>
            <person name="Liu J.Z."/>
            <person name="Shao H.Z."/>
            <person name="Wang X."/>
            <person name="Wang C.C."/>
            <person name="Yang T.C."/>
            <person name="Huo Q.B."/>
            <person name="Li W."/>
            <person name="Chen H.Y."/>
            <person name="Chen S.E."/>
            <person name="Zhou L.G."/>
            <person name="Ni X.B."/>
            <person name="Tian J.H."/>
            <person name="Sheng Y."/>
            <person name="Liu T."/>
            <person name="Pan Y.S."/>
            <person name="Xia L.Y."/>
            <person name="Li J."/>
            <person name="Zhao F."/>
            <person name="Cao W.C."/>
        </authorList>
    </citation>
    <scope>NUCLEOTIDE SEQUENCE</scope>
    <source>
        <strain evidence="4">Rmic-2018</strain>
    </source>
</reference>
<feature type="region of interest" description="Disordered" evidence="1">
    <location>
        <begin position="180"/>
        <end position="233"/>
    </location>
</feature>
<sequence>MRGRGRAGERKPARALARECETKANKKNHQPANDMPRDALLSNSDTPSPESPLGRRPEPAQEVPHRVPEGARAPRYHRAAPRRYTGFAGLGTAEVAPDVIVFTPRRTPPSAQDGAPLIGYTPSPERRASMGPGETPEEERQCKRSWALCAAAMAPVMFSTWMLLLPFMFHSNVPVVQLPSSPPLPEPSATTSGGPSEETAAPEPKTVPLPTLPPTKGSTRSPTTTRASKGPCLDPPIIPDITGAFNATVYPLNNALATPSPSELMCLFNNTRLLDDNGATRHYSILSLPFQVCSKLVYWSVGIEEGKIKSRLPVFDQLYGLQQLRRTTDLLGFKEIKILVTVGGYGSDTPEFTKAGSDPSVLATLTTSVLEALSAYRLDGVTLHWVKPRPECRSGDDLLSFVRVVLGIHSAFARSTEHTEGIIAVITDNDRISADYSRKVSHVVDYYFVYTYRVPPKMPDPYRLCRMFTEQTNSTIRDFTSDGAGGSGVRTSSLCVIESLAPIAVAGVWNSTAGRVLMPQDGSLYGRAPFHAACNDQSFCKDNRSQSCILQRLGGDKNNVTFYAVSSLTQYYDRFSMDALGVGTGHLCVLITDFDYDNYDGTCNAPFVRYLLVRNLYHGSRSRVQTSHSGLYRNPDCTFFS</sequence>
<proteinExistence type="predicted"/>
<dbReference type="EMBL" id="JABSTU010000005">
    <property type="protein sequence ID" value="KAH8031741.1"/>
    <property type="molecule type" value="Genomic_DNA"/>
</dbReference>
<evidence type="ECO:0000256" key="2">
    <source>
        <dbReference type="SAM" id="Phobius"/>
    </source>
</evidence>
<feature type="domain" description="GH18" evidence="3">
    <location>
        <begin position="288"/>
        <end position="453"/>
    </location>
</feature>
<dbReference type="PANTHER" id="PTHR11177:SF317">
    <property type="entry name" value="CHITINASE 12-RELATED"/>
    <property type="match status" value="1"/>
</dbReference>
<evidence type="ECO:0000259" key="3">
    <source>
        <dbReference type="Pfam" id="PF00704"/>
    </source>
</evidence>
<dbReference type="InterPro" id="IPR001223">
    <property type="entry name" value="Glyco_hydro18_cat"/>
</dbReference>
<dbReference type="Gene3D" id="3.20.20.80">
    <property type="entry name" value="Glycosidases"/>
    <property type="match status" value="1"/>
</dbReference>
<accession>A0A9J6ECB2</accession>
<dbReference type="OrthoDB" id="6501498at2759"/>
<dbReference type="SUPFAM" id="SSF51445">
    <property type="entry name" value="(Trans)glycosidases"/>
    <property type="match status" value="1"/>
</dbReference>
<dbReference type="Proteomes" id="UP000821866">
    <property type="component" value="Chromosome 3"/>
</dbReference>
<feature type="compositionally biased region" description="Basic and acidic residues" evidence="1">
    <location>
        <begin position="53"/>
        <end position="69"/>
    </location>
</feature>
<evidence type="ECO:0000313" key="5">
    <source>
        <dbReference type="Proteomes" id="UP000821866"/>
    </source>
</evidence>
<keyword evidence="2" id="KW-1133">Transmembrane helix</keyword>
<dbReference type="InterPro" id="IPR017853">
    <property type="entry name" value="GH"/>
</dbReference>
<protein>
    <recommendedName>
        <fullName evidence="3">GH18 domain-containing protein</fullName>
    </recommendedName>
</protein>
<feature type="region of interest" description="Disordered" evidence="1">
    <location>
        <begin position="105"/>
        <end position="139"/>
    </location>
</feature>
<comment type="caution">
    <text evidence="4">The sequence shown here is derived from an EMBL/GenBank/DDBJ whole genome shotgun (WGS) entry which is preliminary data.</text>
</comment>
<feature type="transmembrane region" description="Helical" evidence="2">
    <location>
        <begin position="146"/>
        <end position="169"/>
    </location>
</feature>
<dbReference type="Pfam" id="PF00704">
    <property type="entry name" value="Glyco_hydro_18"/>
    <property type="match status" value="1"/>
</dbReference>